<evidence type="ECO:0000256" key="6">
    <source>
        <dbReference type="ARBA" id="ARBA00023136"/>
    </source>
</evidence>
<dbReference type="InterPro" id="IPR034746">
    <property type="entry name" value="POTRA"/>
</dbReference>
<organism evidence="11 12">
    <name type="scientific">Microbacterium terrae</name>
    <dbReference type="NCBI Taxonomy" id="69369"/>
    <lineage>
        <taxon>Bacteria</taxon>
        <taxon>Bacillati</taxon>
        <taxon>Actinomycetota</taxon>
        <taxon>Actinomycetes</taxon>
        <taxon>Micrococcales</taxon>
        <taxon>Microbacteriaceae</taxon>
        <taxon>Microbacterium</taxon>
    </lineage>
</organism>
<dbReference type="Proteomes" id="UP000033956">
    <property type="component" value="Unassembled WGS sequence"/>
</dbReference>
<dbReference type="EMBL" id="JYIZ01000010">
    <property type="protein sequence ID" value="KJL45868.1"/>
    <property type="molecule type" value="Genomic_DNA"/>
</dbReference>
<evidence type="ECO:0000256" key="2">
    <source>
        <dbReference type="ARBA" id="ARBA00022475"/>
    </source>
</evidence>
<sequence>MRRPSPLPQTPGRADAGSTEQASAGGARGGAGGSRSATDGTGGTPPRRPARSDEPAAATNPADVNATDVLGGLPIAPVSGPAASPAALVGDATATVIPITAAFDAETDATSAAPDAQDDADRQLGIRDVWRAARARRRALRAEVRRFTARQRRRRMIWIGVGASFLVLVLGTLGAAYSPLFAVEDIQVEGTSQLDETAVATALSSQIGTPLPLVDESAMKAALVTFPLIETYSLEARPPHGLVVRIVERTPVGVIQNAAGYSLVDGAGVVLSTSSEPPAGAPLITVTGGTDSDAFAAIGQVMRSLPESIAASVTAVGASSPDDVTLTLGGTNTEVVWGSAEESARKALVLETMMAARPPETVATYDVSSPDAVVVR</sequence>
<keyword evidence="3 11" id="KW-0132">Cell division</keyword>
<feature type="transmembrane region" description="Helical" evidence="9">
    <location>
        <begin position="156"/>
        <end position="177"/>
    </location>
</feature>
<dbReference type="Pfam" id="PF08478">
    <property type="entry name" value="POTRA_1"/>
    <property type="match status" value="1"/>
</dbReference>
<evidence type="ECO:0000313" key="12">
    <source>
        <dbReference type="Proteomes" id="UP000033956"/>
    </source>
</evidence>
<dbReference type="PATRIC" id="fig|92835.4.peg.24"/>
<protein>
    <submittedName>
        <fullName evidence="11">Cell division protein FtsQ</fullName>
    </submittedName>
</protein>
<evidence type="ECO:0000256" key="3">
    <source>
        <dbReference type="ARBA" id="ARBA00022618"/>
    </source>
</evidence>
<feature type="region of interest" description="Disordered" evidence="8">
    <location>
        <begin position="1"/>
        <end position="65"/>
    </location>
</feature>
<dbReference type="InterPro" id="IPR050487">
    <property type="entry name" value="FtsQ_DivIB"/>
</dbReference>
<keyword evidence="12" id="KW-1185">Reference proteome</keyword>
<dbReference type="PANTHER" id="PTHR37820:SF1">
    <property type="entry name" value="CELL DIVISION PROTEIN FTSQ"/>
    <property type="match status" value="1"/>
</dbReference>
<evidence type="ECO:0000256" key="5">
    <source>
        <dbReference type="ARBA" id="ARBA00022989"/>
    </source>
</evidence>
<dbReference type="STRING" id="92835.RS81_00021"/>
<keyword evidence="2" id="KW-1003">Cell membrane</keyword>
<accession>A0A0M2HGS0</accession>
<comment type="subcellular location">
    <subcellularLocation>
        <location evidence="1">Membrane</location>
    </subcellularLocation>
</comment>
<dbReference type="InterPro" id="IPR005548">
    <property type="entry name" value="Cell_div_FtsQ/DivIB_C"/>
</dbReference>
<evidence type="ECO:0000259" key="10">
    <source>
        <dbReference type="PROSITE" id="PS51779"/>
    </source>
</evidence>
<feature type="domain" description="POTRA" evidence="10">
    <location>
        <begin position="181"/>
        <end position="249"/>
    </location>
</feature>
<dbReference type="InterPro" id="IPR013685">
    <property type="entry name" value="POTRA_FtsQ_type"/>
</dbReference>
<keyword evidence="4 9" id="KW-0812">Transmembrane</keyword>
<keyword evidence="5 9" id="KW-1133">Transmembrane helix</keyword>
<name>A0A0M2HGS0_9MICO</name>
<evidence type="ECO:0000313" key="11">
    <source>
        <dbReference type="EMBL" id="KJL45868.1"/>
    </source>
</evidence>
<dbReference type="Pfam" id="PF03799">
    <property type="entry name" value="FtsQ_DivIB_C"/>
    <property type="match status" value="1"/>
</dbReference>
<evidence type="ECO:0000256" key="8">
    <source>
        <dbReference type="SAM" id="MobiDB-lite"/>
    </source>
</evidence>
<evidence type="ECO:0000256" key="9">
    <source>
        <dbReference type="SAM" id="Phobius"/>
    </source>
</evidence>
<evidence type="ECO:0000256" key="1">
    <source>
        <dbReference type="ARBA" id="ARBA00004370"/>
    </source>
</evidence>
<dbReference type="PANTHER" id="PTHR37820">
    <property type="entry name" value="CELL DIVISION PROTEIN DIVIB"/>
    <property type="match status" value="1"/>
</dbReference>
<dbReference type="Gene3D" id="3.10.20.310">
    <property type="entry name" value="membrane protein fhac"/>
    <property type="match status" value="1"/>
</dbReference>
<keyword evidence="6 9" id="KW-0472">Membrane</keyword>
<evidence type="ECO:0000256" key="4">
    <source>
        <dbReference type="ARBA" id="ARBA00022692"/>
    </source>
</evidence>
<dbReference type="AlphaFoldDB" id="A0A0M2HGS0"/>
<evidence type="ECO:0000256" key="7">
    <source>
        <dbReference type="ARBA" id="ARBA00023306"/>
    </source>
</evidence>
<dbReference type="PROSITE" id="PS51779">
    <property type="entry name" value="POTRA"/>
    <property type="match status" value="1"/>
</dbReference>
<keyword evidence="7" id="KW-0131">Cell cycle</keyword>
<reference evidence="11 12" key="1">
    <citation type="submission" date="2015-02" db="EMBL/GenBank/DDBJ databases">
        <title>Draft genome sequences of ten Microbacterium spp. with emphasis on heavy metal contaminated environments.</title>
        <authorList>
            <person name="Corretto E."/>
        </authorList>
    </citation>
    <scope>NUCLEOTIDE SEQUENCE [LARGE SCALE GENOMIC DNA]</scope>
    <source>
        <strain evidence="11 12">DSM 12510</strain>
    </source>
</reference>
<comment type="caution">
    <text evidence="11">The sequence shown here is derived from an EMBL/GenBank/DDBJ whole genome shotgun (WGS) entry which is preliminary data.</text>
</comment>
<dbReference type="GO" id="GO:0005886">
    <property type="term" value="C:plasma membrane"/>
    <property type="evidence" value="ECO:0007669"/>
    <property type="project" value="TreeGrafter"/>
</dbReference>
<dbReference type="GO" id="GO:0051301">
    <property type="term" value="P:cell division"/>
    <property type="evidence" value="ECO:0007669"/>
    <property type="project" value="UniProtKB-KW"/>
</dbReference>
<proteinExistence type="predicted"/>
<dbReference type="OrthoDB" id="4793367at2"/>
<gene>
    <name evidence="11" type="primary">ftsQ</name>
    <name evidence="11" type="ORF">RS81_00021</name>
</gene>